<evidence type="ECO:0000313" key="9">
    <source>
        <dbReference type="Proteomes" id="UP000290189"/>
    </source>
</evidence>
<dbReference type="GO" id="GO:0000166">
    <property type="term" value="F:nucleotide binding"/>
    <property type="evidence" value="ECO:0007669"/>
    <property type="project" value="UniProtKB-KW"/>
</dbReference>
<dbReference type="Pfam" id="PF02872">
    <property type="entry name" value="5_nucleotid_C"/>
    <property type="match status" value="1"/>
</dbReference>
<dbReference type="Pfam" id="PF00149">
    <property type="entry name" value="Metallophos"/>
    <property type="match status" value="1"/>
</dbReference>
<keyword evidence="7" id="KW-0496">Mitochondrion</keyword>
<keyword evidence="3" id="KW-0547">Nucleotide-binding</keyword>
<organism evidence="6 8">
    <name type="scientific">Plasmodiophora brassicae</name>
    <name type="common">Clubroot disease agent</name>
    <dbReference type="NCBI Taxonomy" id="37360"/>
    <lineage>
        <taxon>Eukaryota</taxon>
        <taxon>Sar</taxon>
        <taxon>Rhizaria</taxon>
        <taxon>Endomyxa</taxon>
        <taxon>Phytomyxea</taxon>
        <taxon>Plasmodiophorida</taxon>
        <taxon>Plasmodiophoridae</taxon>
        <taxon>Plasmodiophora</taxon>
    </lineage>
</organism>
<evidence type="ECO:0000313" key="6">
    <source>
        <dbReference type="EMBL" id="CEO99752.1"/>
    </source>
</evidence>
<dbReference type="PANTHER" id="PTHR11575">
    <property type="entry name" value="5'-NUCLEOTIDASE-RELATED"/>
    <property type="match status" value="1"/>
</dbReference>
<dbReference type="SUPFAM" id="SSF56300">
    <property type="entry name" value="Metallo-dependent phosphatases"/>
    <property type="match status" value="1"/>
</dbReference>
<dbReference type="InterPro" id="IPR036907">
    <property type="entry name" value="5'-Nucleotdase_C_sf"/>
</dbReference>
<comment type="similarity">
    <text evidence="1 3">Belongs to the 5'-nucleotidase family.</text>
</comment>
<evidence type="ECO:0000313" key="7">
    <source>
        <dbReference type="EMBL" id="SPQ97085.1"/>
    </source>
</evidence>
<evidence type="ECO:0000313" key="8">
    <source>
        <dbReference type="Proteomes" id="UP000039324"/>
    </source>
</evidence>
<protein>
    <recommendedName>
        <fullName evidence="10">5'-Nucleotidase C-terminal domain-containing protein</fullName>
    </recommendedName>
</protein>
<dbReference type="SUPFAM" id="SSF55816">
    <property type="entry name" value="5'-nucleotidase (syn. UDP-sugar hydrolase), C-terminal domain"/>
    <property type="match status" value="1"/>
</dbReference>
<feature type="domain" description="5'-Nucleotidase C-terminal" evidence="5">
    <location>
        <begin position="311"/>
        <end position="461"/>
    </location>
</feature>
<dbReference type="STRING" id="37360.A0A0G4IWY2"/>
<dbReference type="Proteomes" id="UP000039324">
    <property type="component" value="Unassembled WGS sequence"/>
</dbReference>
<dbReference type="GO" id="GO:0016787">
    <property type="term" value="F:hydrolase activity"/>
    <property type="evidence" value="ECO:0007669"/>
    <property type="project" value="UniProtKB-KW"/>
</dbReference>
<feature type="domain" description="Calcineurin-like phosphoesterase" evidence="4">
    <location>
        <begin position="15"/>
        <end position="218"/>
    </location>
</feature>
<evidence type="ECO:0000259" key="4">
    <source>
        <dbReference type="Pfam" id="PF00149"/>
    </source>
</evidence>
<evidence type="ECO:0000256" key="2">
    <source>
        <dbReference type="ARBA" id="ARBA00022729"/>
    </source>
</evidence>
<evidence type="ECO:0008006" key="10">
    <source>
        <dbReference type="Google" id="ProtNLM"/>
    </source>
</evidence>
<dbReference type="InterPro" id="IPR008334">
    <property type="entry name" value="5'-Nucleotdase_C"/>
</dbReference>
<keyword evidence="3" id="KW-0378">Hydrolase</keyword>
<dbReference type="InterPro" id="IPR029052">
    <property type="entry name" value="Metallo-depent_PP-like"/>
</dbReference>
<dbReference type="OrthoDB" id="10252235at2759"/>
<dbReference type="Gene3D" id="3.60.21.10">
    <property type="match status" value="1"/>
</dbReference>
<dbReference type="Gene3D" id="3.90.780.10">
    <property type="entry name" value="5'-Nucleotidase, C-terminal domain"/>
    <property type="match status" value="1"/>
</dbReference>
<proteinExistence type="inferred from homology"/>
<keyword evidence="2" id="KW-0732">Signal</keyword>
<reference evidence="7 9" key="2">
    <citation type="submission" date="2018-03" db="EMBL/GenBank/DDBJ databases">
        <authorList>
            <person name="Fogelqvist J."/>
        </authorList>
    </citation>
    <scope>NUCLEOTIDE SEQUENCE [LARGE SCALE GENOMIC DNA]</scope>
</reference>
<dbReference type="PANTHER" id="PTHR11575:SF48">
    <property type="entry name" value="5'-NUCLEOTIDASE"/>
    <property type="match status" value="1"/>
</dbReference>
<dbReference type="InterPro" id="IPR006179">
    <property type="entry name" value="5_nucleotidase/apyrase"/>
</dbReference>
<sequence>MTVGDVDSSWRTSRLVTINDVYTFEKASGHGGFAAASTLINELRRGHQGDCLVTVNGDFLGGSLLAEQSKGEVVIEILNHIGIDACVLGNHEFDFSTSVLERRIGESKFDWYGANVTKLPENRMLPGCIDRKVVVTRSGLRLGVFGVCTPATPKLSYPCDLTRFHDVIATAKQAVAALQQEGADLIIALTHLRLAADVDLAKECPEIHIVLGGHDHDPFSQLQNGQLVLKCGQNAYWVGVVDIHWRRKDGADGIEFFLSYSMHSTCNTDEDPACIDIVRRCQEKFEPVDPDVDLDEVLVRCTGAQLDTRTSTVRVCEASSGNLVADAMYSFFMAHGAEPDLACINGGFIRGDRLYPEDGVDITRRLLYEEMPFPKHACCIDIAGASYTAAIEQHLSQFPSPAGSFPHFSRSVAIEFDRDLPVGSRITKFTLHGEPIDPNRTYRVATSLFIANCGDGCTAYKDGRIVESVLDRRIPDLVIWMLERYRDQNRPLRLVVEGRVRERQPNTT</sequence>
<dbReference type="OMA" id="QINFPII"/>
<dbReference type="EMBL" id="CDSF01000093">
    <property type="protein sequence ID" value="CEO99752.1"/>
    <property type="molecule type" value="Genomic_DNA"/>
</dbReference>
<dbReference type="GO" id="GO:0009166">
    <property type="term" value="P:nucleotide catabolic process"/>
    <property type="evidence" value="ECO:0007669"/>
    <property type="project" value="InterPro"/>
</dbReference>
<dbReference type="AlphaFoldDB" id="A0A0G4IWY2"/>
<dbReference type="InterPro" id="IPR004843">
    <property type="entry name" value="Calcineurin-like_PHP"/>
</dbReference>
<dbReference type="Proteomes" id="UP000290189">
    <property type="component" value="Unassembled WGS sequence"/>
</dbReference>
<evidence type="ECO:0000256" key="3">
    <source>
        <dbReference type="RuleBase" id="RU362119"/>
    </source>
</evidence>
<reference evidence="6 8" key="1">
    <citation type="submission" date="2015-02" db="EMBL/GenBank/DDBJ databases">
        <authorList>
            <person name="Chooi Y.-H."/>
        </authorList>
    </citation>
    <scope>NUCLEOTIDE SEQUENCE [LARGE SCALE GENOMIC DNA]</scope>
    <source>
        <strain evidence="6">E3</strain>
    </source>
</reference>
<evidence type="ECO:0000256" key="1">
    <source>
        <dbReference type="ARBA" id="ARBA00006654"/>
    </source>
</evidence>
<dbReference type="EMBL" id="OVEO01000007">
    <property type="protein sequence ID" value="SPQ97085.1"/>
    <property type="molecule type" value="Genomic_DNA"/>
</dbReference>
<dbReference type="PRINTS" id="PR01607">
    <property type="entry name" value="APYRASEFAMLY"/>
</dbReference>
<gene>
    <name evidence="6" type="ORF">PBRA_007486</name>
    <name evidence="7" type="ORF">PLBR_LOCUS4300</name>
</gene>
<geneLocation type="mitochondrion" evidence="7"/>
<keyword evidence="8" id="KW-1185">Reference proteome</keyword>
<accession>A0A0G4IWY2</accession>
<evidence type="ECO:0000259" key="5">
    <source>
        <dbReference type="Pfam" id="PF02872"/>
    </source>
</evidence>
<name>A0A0G4IWY2_PLABS</name>